<name>A0A6B9FYA6_9HYPH</name>
<accession>A0A6B9FYA6</accession>
<reference evidence="2 3" key="1">
    <citation type="journal article" date="2012" name="Genet. Mol. Biol.">
        <title>Analysis of 16S rRNA and mxaF genes revealing insights into Methylobacterium niche-specific plant association.</title>
        <authorList>
            <person name="Dourado M.N."/>
            <person name="Andreote F.D."/>
            <person name="Dini-Andreote F."/>
            <person name="Conti R."/>
            <person name="Araujo J.M."/>
            <person name="Araujo W.L."/>
        </authorList>
    </citation>
    <scope>NUCLEOTIDE SEQUENCE [LARGE SCALE GENOMIC DNA]</scope>
    <source>
        <strain evidence="2 3">SR1.6/6</strain>
    </source>
</reference>
<feature type="compositionally biased region" description="Low complexity" evidence="1">
    <location>
        <begin position="26"/>
        <end position="36"/>
    </location>
</feature>
<evidence type="ECO:0000313" key="3">
    <source>
        <dbReference type="Proteomes" id="UP000012488"/>
    </source>
</evidence>
<sequence>MSPSSETRAGPATGQPFWAGGFPGSGLAEPGLSAPGLPAPGLPAPGLPDPFGAATSPGRTSRASRSSTAFTRPGSSAV</sequence>
<reference evidence="2 3" key="2">
    <citation type="journal article" date="2013" name="Genome Announc.">
        <title>Draft Genome Sequence of Methylobacterium mesophilicum Strain SR1.6/6, Isolated from Citrus sinensis.</title>
        <authorList>
            <person name="Marinho Almeida D."/>
            <person name="Dini-Andreote F."/>
            <person name="Camargo Neves A.A."/>
            <person name="Juca Ramos R.T."/>
            <person name="Andreote F.D."/>
            <person name="Carneiro A.R."/>
            <person name="Oliveira de Souza Lima A."/>
            <person name="Caracciolo Gomes de Sa P.H."/>
            <person name="Ribeiro Barbosa M.S."/>
            <person name="Araujo W.L."/>
            <person name="Silva A."/>
        </authorList>
    </citation>
    <scope>NUCLEOTIDE SEQUENCE [LARGE SCALE GENOMIC DNA]</scope>
    <source>
        <strain evidence="2 3">SR1.6/6</strain>
    </source>
</reference>
<dbReference type="InterPro" id="IPR008164">
    <property type="entry name" value="XGLTT_rpt"/>
</dbReference>
<gene>
    <name evidence="2" type="ORF">MMSR116_22640</name>
</gene>
<dbReference type="AlphaFoldDB" id="A0A6B9FYA6"/>
<dbReference type="Pfam" id="PF01744">
    <property type="entry name" value="GLTT"/>
    <property type="match status" value="1"/>
</dbReference>
<feature type="compositionally biased region" description="Low complexity" evidence="1">
    <location>
        <begin position="49"/>
        <end position="72"/>
    </location>
</feature>
<dbReference type="KEGG" id="mmes:MMSR116_22640"/>
<evidence type="ECO:0000313" key="2">
    <source>
        <dbReference type="EMBL" id="QGY06299.1"/>
    </source>
</evidence>
<feature type="compositionally biased region" description="Pro residues" evidence="1">
    <location>
        <begin position="37"/>
        <end position="48"/>
    </location>
</feature>
<proteinExistence type="predicted"/>
<dbReference type="Proteomes" id="UP000012488">
    <property type="component" value="Chromosome"/>
</dbReference>
<organism evidence="2 3">
    <name type="scientific">Methylobacterium mesophilicum SR1.6/6</name>
    <dbReference type="NCBI Taxonomy" id="908290"/>
    <lineage>
        <taxon>Bacteria</taxon>
        <taxon>Pseudomonadati</taxon>
        <taxon>Pseudomonadota</taxon>
        <taxon>Alphaproteobacteria</taxon>
        <taxon>Hyphomicrobiales</taxon>
        <taxon>Methylobacteriaceae</taxon>
        <taxon>Methylobacterium</taxon>
    </lineage>
</organism>
<feature type="region of interest" description="Disordered" evidence="1">
    <location>
        <begin position="1"/>
        <end position="78"/>
    </location>
</feature>
<evidence type="ECO:0000256" key="1">
    <source>
        <dbReference type="SAM" id="MobiDB-lite"/>
    </source>
</evidence>
<dbReference type="EMBL" id="CP043538">
    <property type="protein sequence ID" value="QGY06299.1"/>
    <property type="molecule type" value="Genomic_DNA"/>
</dbReference>
<protein>
    <submittedName>
        <fullName evidence="2">Uncharacterized protein</fullName>
    </submittedName>
</protein>